<reference evidence="1 2" key="1">
    <citation type="submission" date="2014-04" db="EMBL/GenBank/DDBJ databases">
        <authorList>
            <consortium name="DOE Joint Genome Institute"/>
            <person name="Kuo A."/>
            <person name="Kohler A."/>
            <person name="Costa M.D."/>
            <person name="Nagy L.G."/>
            <person name="Floudas D."/>
            <person name="Copeland A."/>
            <person name="Barry K.W."/>
            <person name="Cichocki N."/>
            <person name="Veneault-Fourrey C."/>
            <person name="LaButti K."/>
            <person name="Lindquist E.A."/>
            <person name="Lipzen A."/>
            <person name="Lundell T."/>
            <person name="Morin E."/>
            <person name="Murat C."/>
            <person name="Sun H."/>
            <person name="Tunlid A."/>
            <person name="Henrissat B."/>
            <person name="Grigoriev I.V."/>
            <person name="Hibbett D.S."/>
            <person name="Martin F."/>
            <person name="Nordberg H.P."/>
            <person name="Cantor M.N."/>
            <person name="Hua S.X."/>
        </authorList>
    </citation>
    <scope>NUCLEOTIDE SEQUENCE [LARGE SCALE GENOMIC DNA]</scope>
    <source>
        <strain evidence="1 2">Marx 270</strain>
    </source>
</reference>
<feature type="non-terminal residue" evidence="1">
    <location>
        <position position="1"/>
    </location>
</feature>
<name>A0A0C3NGK4_PISTI</name>
<reference evidence="2" key="2">
    <citation type="submission" date="2015-01" db="EMBL/GenBank/DDBJ databases">
        <title>Evolutionary Origins and Diversification of the Mycorrhizal Mutualists.</title>
        <authorList>
            <consortium name="DOE Joint Genome Institute"/>
            <consortium name="Mycorrhizal Genomics Consortium"/>
            <person name="Kohler A."/>
            <person name="Kuo A."/>
            <person name="Nagy L.G."/>
            <person name="Floudas D."/>
            <person name="Copeland A."/>
            <person name="Barry K.W."/>
            <person name="Cichocki N."/>
            <person name="Veneault-Fourrey C."/>
            <person name="LaButti K."/>
            <person name="Lindquist E.A."/>
            <person name="Lipzen A."/>
            <person name="Lundell T."/>
            <person name="Morin E."/>
            <person name="Murat C."/>
            <person name="Riley R."/>
            <person name="Ohm R."/>
            <person name="Sun H."/>
            <person name="Tunlid A."/>
            <person name="Henrissat B."/>
            <person name="Grigoriev I.V."/>
            <person name="Hibbett D.S."/>
            <person name="Martin F."/>
        </authorList>
    </citation>
    <scope>NUCLEOTIDE SEQUENCE [LARGE SCALE GENOMIC DNA]</scope>
    <source>
        <strain evidence="2">Marx 270</strain>
    </source>
</reference>
<proteinExistence type="predicted"/>
<gene>
    <name evidence="1" type="ORF">M404DRAFT_70619</name>
</gene>
<evidence type="ECO:0000313" key="1">
    <source>
        <dbReference type="EMBL" id="KIN94825.1"/>
    </source>
</evidence>
<organism evidence="1 2">
    <name type="scientific">Pisolithus tinctorius Marx 270</name>
    <dbReference type="NCBI Taxonomy" id="870435"/>
    <lineage>
        <taxon>Eukaryota</taxon>
        <taxon>Fungi</taxon>
        <taxon>Dikarya</taxon>
        <taxon>Basidiomycota</taxon>
        <taxon>Agaricomycotina</taxon>
        <taxon>Agaricomycetes</taxon>
        <taxon>Agaricomycetidae</taxon>
        <taxon>Boletales</taxon>
        <taxon>Sclerodermatineae</taxon>
        <taxon>Pisolithaceae</taxon>
        <taxon>Pisolithus</taxon>
    </lineage>
</organism>
<dbReference type="HOGENOM" id="CLU_2405431_0_0_1"/>
<dbReference type="STRING" id="870435.A0A0C3NGK4"/>
<sequence length="93" mass="10231">AGLPRAMVHQESNIHFLATSNIAPPLEMLDSIVDQLSYAQTHGIWAWDVQASEMILVILAVLAMLGDNPMQSELACHVGLQGKFFCHNCWVKG</sequence>
<protein>
    <submittedName>
        <fullName evidence="1">Uncharacterized protein</fullName>
    </submittedName>
</protein>
<dbReference type="EMBL" id="KN832084">
    <property type="protein sequence ID" value="KIN94825.1"/>
    <property type="molecule type" value="Genomic_DNA"/>
</dbReference>
<keyword evidence="2" id="KW-1185">Reference proteome</keyword>
<evidence type="ECO:0000313" key="2">
    <source>
        <dbReference type="Proteomes" id="UP000054217"/>
    </source>
</evidence>
<dbReference type="OrthoDB" id="2246127at2759"/>
<dbReference type="AlphaFoldDB" id="A0A0C3NGK4"/>
<dbReference type="InParanoid" id="A0A0C3NGK4"/>
<accession>A0A0C3NGK4</accession>
<feature type="non-terminal residue" evidence="1">
    <location>
        <position position="93"/>
    </location>
</feature>
<dbReference type="Proteomes" id="UP000054217">
    <property type="component" value="Unassembled WGS sequence"/>
</dbReference>